<evidence type="ECO:0000259" key="4">
    <source>
        <dbReference type="SMART" id="SM00967"/>
    </source>
</evidence>
<sequence length="377" mass="42694">MFEEKEAIGKKGKIKVSYVKKENKEGNTSLNVYKDRDRSKDRNHDRANSTSRSKRWSTTEQQTQHKNPKKSRTLPGQQISPKSREWLSQYQDEREMPNVSQSHDDYLISNEESITSEDAEFKALLKSQRQNEIKVYGENACQAIFKYRKESIIKAWFVESITYRFKNTLSFLAKQKLGYNIVAKEELIKIAGTEHHGGVCFIVKKRPYFELNEYIQSAQKNDCILALEGVANPHNIGAIVRSAAHFGVKAIIHQDPSILESGAAIRTAEGGAEFVKPINTIDFYDSLICLQKAGYTLISTSSHQGKPLSKTKLPNKCVLLIGQEQDGLTDSTWEKGNLKISIDGTGQVESLNVSVATAIILSKWWQDTHFFQKNDSQ</sequence>
<evidence type="ECO:0000256" key="1">
    <source>
        <dbReference type="ARBA" id="ARBA00022603"/>
    </source>
</evidence>
<dbReference type="InterPro" id="IPR001537">
    <property type="entry name" value="SpoU_MeTrfase"/>
</dbReference>
<proteinExistence type="predicted"/>
<dbReference type="Proteomes" id="UP001589758">
    <property type="component" value="Unassembled WGS sequence"/>
</dbReference>
<keyword evidence="6" id="KW-1185">Reference proteome</keyword>
<dbReference type="InterPro" id="IPR013123">
    <property type="entry name" value="SpoU_subst-bd"/>
</dbReference>
<dbReference type="SUPFAM" id="SSF55315">
    <property type="entry name" value="L30e-like"/>
    <property type="match status" value="1"/>
</dbReference>
<dbReference type="InterPro" id="IPR016479">
    <property type="entry name" value="YfiF_prd"/>
</dbReference>
<name>A0ABV6CA03_9GAMM</name>
<comment type="caution">
    <text evidence="5">The sequence shown here is derived from an EMBL/GenBank/DDBJ whole genome shotgun (WGS) entry which is preliminary data.</text>
</comment>
<dbReference type="GO" id="GO:0032259">
    <property type="term" value="P:methylation"/>
    <property type="evidence" value="ECO:0007669"/>
    <property type="project" value="UniProtKB-KW"/>
</dbReference>
<dbReference type="EC" id="2.1.1.-" evidence="5"/>
<dbReference type="InterPro" id="IPR029064">
    <property type="entry name" value="Ribosomal_eL30-like_sf"/>
</dbReference>
<evidence type="ECO:0000313" key="5">
    <source>
        <dbReference type="EMBL" id="MFC0178930.1"/>
    </source>
</evidence>
<dbReference type="NCBIfam" id="NF008117">
    <property type="entry name" value="PRK10864.1"/>
    <property type="match status" value="1"/>
</dbReference>
<keyword evidence="2 5" id="KW-0808">Transferase</keyword>
<dbReference type="RefSeq" id="WP_385876003.1">
    <property type="nucleotide sequence ID" value="NZ_JBHLXE010000024.1"/>
</dbReference>
<dbReference type="InterPro" id="IPR029028">
    <property type="entry name" value="Alpha/beta_knot_MTases"/>
</dbReference>
<dbReference type="SUPFAM" id="SSF75217">
    <property type="entry name" value="alpha/beta knot"/>
    <property type="match status" value="1"/>
</dbReference>
<feature type="compositionally biased region" description="Polar residues" evidence="3">
    <location>
        <begin position="74"/>
        <end position="83"/>
    </location>
</feature>
<dbReference type="CDD" id="cd18095">
    <property type="entry name" value="SpoU-like_rRNA-MTase"/>
    <property type="match status" value="1"/>
</dbReference>
<dbReference type="PANTHER" id="PTHR46429:SF2">
    <property type="entry name" value="TRNA_RRNA METHYLTRANSFERASE"/>
    <property type="match status" value="1"/>
</dbReference>
<dbReference type="InterPro" id="IPR029026">
    <property type="entry name" value="tRNA_m1G_MTases_N"/>
</dbReference>
<accession>A0ABV6CA03</accession>
<dbReference type="PIRSF" id="PIRSF006280">
    <property type="entry name" value="YfiF_prd"/>
    <property type="match status" value="1"/>
</dbReference>
<evidence type="ECO:0000256" key="3">
    <source>
        <dbReference type="SAM" id="MobiDB-lite"/>
    </source>
</evidence>
<dbReference type="Pfam" id="PF00588">
    <property type="entry name" value="SpoU_methylase"/>
    <property type="match status" value="1"/>
</dbReference>
<dbReference type="GO" id="GO:0008168">
    <property type="term" value="F:methyltransferase activity"/>
    <property type="evidence" value="ECO:0007669"/>
    <property type="project" value="UniProtKB-KW"/>
</dbReference>
<dbReference type="Pfam" id="PF08032">
    <property type="entry name" value="SpoU_sub_bind"/>
    <property type="match status" value="1"/>
</dbReference>
<dbReference type="Gene3D" id="3.40.1280.10">
    <property type="match status" value="1"/>
</dbReference>
<feature type="compositionally biased region" description="Basic and acidic residues" evidence="3">
    <location>
        <begin position="33"/>
        <end position="47"/>
    </location>
</feature>
<feature type="domain" description="RNA 2-O ribose methyltransferase substrate binding" evidence="4">
    <location>
        <begin position="134"/>
        <end position="209"/>
    </location>
</feature>
<keyword evidence="1 5" id="KW-0489">Methyltransferase</keyword>
<evidence type="ECO:0000313" key="6">
    <source>
        <dbReference type="Proteomes" id="UP001589758"/>
    </source>
</evidence>
<evidence type="ECO:0000256" key="2">
    <source>
        <dbReference type="ARBA" id="ARBA00022679"/>
    </source>
</evidence>
<feature type="compositionally biased region" description="Polar residues" evidence="3">
    <location>
        <begin position="48"/>
        <end position="65"/>
    </location>
</feature>
<dbReference type="EMBL" id="JBHLXE010000024">
    <property type="protein sequence ID" value="MFC0178930.1"/>
    <property type="molecule type" value="Genomic_DNA"/>
</dbReference>
<dbReference type="SMART" id="SM00967">
    <property type="entry name" value="SpoU_sub_bind"/>
    <property type="match status" value="1"/>
</dbReference>
<dbReference type="Gene3D" id="3.30.1330.30">
    <property type="match status" value="1"/>
</dbReference>
<reference evidence="5 6" key="1">
    <citation type="submission" date="2024-09" db="EMBL/GenBank/DDBJ databases">
        <authorList>
            <person name="Sun Q."/>
            <person name="Mori K."/>
        </authorList>
    </citation>
    <scope>NUCLEOTIDE SEQUENCE [LARGE SCALE GENOMIC DNA]</scope>
    <source>
        <strain evidence="5 6">CCM 8545</strain>
    </source>
</reference>
<dbReference type="PANTHER" id="PTHR46429">
    <property type="entry name" value="23S RRNA (GUANOSINE-2'-O-)-METHYLTRANSFERASE RLMB"/>
    <property type="match status" value="1"/>
</dbReference>
<feature type="region of interest" description="Disordered" evidence="3">
    <location>
        <begin position="21"/>
        <end position="83"/>
    </location>
</feature>
<dbReference type="InterPro" id="IPR004441">
    <property type="entry name" value="rRNA_MeTrfase_TrmH"/>
</dbReference>
<organism evidence="5 6">
    <name type="scientific">Thorsellia kenyensis</name>
    <dbReference type="NCBI Taxonomy" id="1549888"/>
    <lineage>
        <taxon>Bacteria</taxon>
        <taxon>Pseudomonadati</taxon>
        <taxon>Pseudomonadota</taxon>
        <taxon>Gammaproteobacteria</taxon>
        <taxon>Enterobacterales</taxon>
        <taxon>Thorselliaceae</taxon>
        <taxon>Thorsellia</taxon>
    </lineage>
</organism>
<protein>
    <submittedName>
        <fullName evidence="5">tRNA/rRNA methyltransferase</fullName>
        <ecNumber evidence="5">2.1.1.-</ecNumber>
    </submittedName>
</protein>
<gene>
    <name evidence="5" type="ORF">ACFFIT_02280</name>
</gene>